<dbReference type="PRINTS" id="PR00081">
    <property type="entry name" value="GDHRDH"/>
</dbReference>
<dbReference type="PRINTS" id="PR00080">
    <property type="entry name" value="SDRFAMILY"/>
</dbReference>
<dbReference type="EMBL" id="CP061172">
    <property type="protein sequence ID" value="QNR68921.1"/>
    <property type="molecule type" value="Genomic_DNA"/>
</dbReference>
<comment type="similarity">
    <text evidence="1 3">Belongs to the short-chain dehydrogenases/reductases (SDR) family.</text>
</comment>
<gene>
    <name evidence="4" type="ORF">IAQ67_07795</name>
</gene>
<dbReference type="SUPFAM" id="SSF51735">
    <property type="entry name" value="NAD(P)-binding Rossmann-fold domains"/>
    <property type="match status" value="1"/>
</dbReference>
<organism evidence="4 5">
    <name type="scientific">Paenibacillus peoriae</name>
    <dbReference type="NCBI Taxonomy" id="59893"/>
    <lineage>
        <taxon>Bacteria</taxon>
        <taxon>Bacillati</taxon>
        <taxon>Bacillota</taxon>
        <taxon>Bacilli</taxon>
        <taxon>Bacillales</taxon>
        <taxon>Paenibacillaceae</taxon>
        <taxon>Paenibacillus</taxon>
    </lineage>
</organism>
<evidence type="ECO:0000313" key="5">
    <source>
        <dbReference type="Proteomes" id="UP000516384"/>
    </source>
</evidence>
<dbReference type="AlphaFoldDB" id="A0A7H0YCW3"/>
<evidence type="ECO:0000256" key="2">
    <source>
        <dbReference type="ARBA" id="ARBA00023002"/>
    </source>
</evidence>
<dbReference type="GO" id="GO:0016491">
    <property type="term" value="F:oxidoreductase activity"/>
    <property type="evidence" value="ECO:0007669"/>
    <property type="project" value="UniProtKB-KW"/>
</dbReference>
<dbReference type="InterPro" id="IPR002347">
    <property type="entry name" value="SDR_fam"/>
</dbReference>
<dbReference type="PANTHER" id="PTHR44169:SF6">
    <property type="entry name" value="NADPH-DEPENDENT 1-ACYLDIHYDROXYACETONE PHOSPHATE REDUCTASE"/>
    <property type="match status" value="1"/>
</dbReference>
<dbReference type="NCBIfam" id="NF004826">
    <property type="entry name" value="PRK06182.1"/>
    <property type="match status" value="1"/>
</dbReference>
<dbReference type="Gene3D" id="3.40.50.720">
    <property type="entry name" value="NAD(P)-binding Rossmann-like Domain"/>
    <property type="match status" value="1"/>
</dbReference>
<dbReference type="Pfam" id="PF00106">
    <property type="entry name" value="adh_short"/>
    <property type="match status" value="1"/>
</dbReference>
<dbReference type="RefSeq" id="WP_190298963.1">
    <property type="nucleotide sequence ID" value="NZ_CP061172.1"/>
</dbReference>
<evidence type="ECO:0000256" key="1">
    <source>
        <dbReference type="ARBA" id="ARBA00006484"/>
    </source>
</evidence>
<dbReference type="Proteomes" id="UP000516384">
    <property type="component" value="Chromosome"/>
</dbReference>
<reference evidence="4 5" key="1">
    <citation type="submission" date="2020-09" db="EMBL/GenBank/DDBJ databases">
        <title>Characterization of Paenibacillus peoriae strain ZF390 with broad-spectrum antimicrobial activity as a potential biocontrol agent.</title>
        <authorList>
            <person name="Li L."/>
            <person name="Zhao Y."/>
            <person name="Li B."/>
            <person name="Xie X."/>
        </authorList>
    </citation>
    <scope>NUCLEOTIDE SEQUENCE [LARGE SCALE GENOMIC DNA]</scope>
    <source>
        <strain evidence="4 5">ZF390</strain>
    </source>
</reference>
<dbReference type="PANTHER" id="PTHR44169">
    <property type="entry name" value="NADPH-DEPENDENT 1-ACYLDIHYDROXYACETONE PHOSPHATE REDUCTASE"/>
    <property type="match status" value="1"/>
</dbReference>
<keyword evidence="2" id="KW-0560">Oxidoreductase</keyword>
<name>A0A7H0YCW3_9BACL</name>
<dbReference type="CDD" id="cd05374">
    <property type="entry name" value="17beta-HSD-like_SDR_c"/>
    <property type="match status" value="1"/>
</dbReference>
<sequence>MSKKVALVTGASAGIGKETAIELKNKGFIVYAAARRTELMKDLARQGIHPIVLDVTDEDSMVHCVDNIMNKEGRIDVLVNNAGYGSYGAIEDVPMEEARRQVEVNVFGLARMTQLVLPSMRKHRFGKIINISSMGGKIWTTFGGWYHATKFAVEGFSDCLRLELMPFGIDVIVIEPGAIATDWGVIAAENLRKASTHGAYAQAASKTANNMVKAYSGNQLTQSSVIARCIGKAVTVRRPKTRYLIGFGAKPMVLFKKLFGDRAFDRIVARFL</sequence>
<proteinExistence type="inferred from homology"/>
<evidence type="ECO:0000313" key="4">
    <source>
        <dbReference type="EMBL" id="QNR68921.1"/>
    </source>
</evidence>
<protein>
    <submittedName>
        <fullName evidence="4">Oxidoreductase</fullName>
    </submittedName>
</protein>
<dbReference type="InterPro" id="IPR036291">
    <property type="entry name" value="NAD(P)-bd_dom_sf"/>
</dbReference>
<accession>A0A7H0YCW3</accession>
<evidence type="ECO:0000256" key="3">
    <source>
        <dbReference type="RuleBase" id="RU000363"/>
    </source>
</evidence>